<evidence type="ECO:0000313" key="3">
    <source>
        <dbReference type="EMBL" id="GBF90822.1"/>
    </source>
</evidence>
<dbReference type="GO" id="GO:0016787">
    <property type="term" value="F:hydrolase activity"/>
    <property type="evidence" value="ECO:0007669"/>
    <property type="project" value="UniProtKB-KW"/>
</dbReference>
<dbReference type="PANTHER" id="PTHR43222:SF2">
    <property type="entry name" value="NUDIX HYDROLASE 23, CHLOROPLASTIC"/>
    <property type="match status" value="1"/>
</dbReference>
<dbReference type="PANTHER" id="PTHR43222">
    <property type="entry name" value="NUDIX HYDROLASE 23"/>
    <property type="match status" value="1"/>
</dbReference>
<keyword evidence="4" id="KW-1185">Reference proteome</keyword>
<dbReference type="PROSITE" id="PS51462">
    <property type="entry name" value="NUDIX"/>
    <property type="match status" value="1"/>
</dbReference>
<evidence type="ECO:0000313" key="4">
    <source>
        <dbReference type="Proteomes" id="UP000247498"/>
    </source>
</evidence>
<name>A0A2V0NVW4_9CHLO</name>
<reference evidence="3 4" key="1">
    <citation type="journal article" date="2018" name="Sci. Rep.">
        <title>Raphidocelis subcapitata (=Pseudokirchneriella subcapitata) provides an insight into genome evolution and environmental adaptations in the Sphaeropleales.</title>
        <authorList>
            <person name="Suzuki S."/>
            <person name="Yamaguchi H."/>
            <person name="Nakajima N."/>
            <person name="Kawachi M."/>
        </authorList>
    </citation>
    <scope>NUCLEOTIDE SEQUENCE [LARGE SCALE GENOMIC DNA]</scope>
    <source>
        <strain evidence="3 4">NIES-35</strain>
    </source>
</reference>
<gene>
    <name evidence="3" type="ORF">Rsub_03676</name>
</gene>
<dbReference type="FunCoup" id="A0A2V0NVW4">
    <property type="interactions" value="289"/>
</dbReference>
<dbReference type="InterPro" id="IPR000086">
    <property type="entry name" value="NUDIX_hydrolase_dom"/>
</dbReference>
<protein>
    <submittedName>
        <fullName evidence="3">Nudix hydrolase, chloroplastic</fullName>
    </submittedName>
</protein>
<accession>A0A2V0NVW4</accession>
<dbReference type="STRING" id="307507.A0A2V0NVW4"/>
<dbReference type="PROSITE" id="PS00893">
    <property type="entry name" value="NUDIX_BOX"/>
    <property type="match status" value="1"/>
</dbReference>
<dbReference type="InterPro" id="IPR020084">
    <property type="entry name" value="NUDIX_hydrolase_CS"/>
</dbReference>
<dbReference type="InterPro" id="IPR015797">
    <property type="entry name" value="NUDIX_hydrolase-like_dom_sf"/>
</dbReference>
<keyword evidence="1 3" id="KW-0378">Hydrolase</keyword>
<dbReference type="EMBL" id="BDRX01000020">
    <property type="protein sequence ID" value="GBF90822.1"/>
    <property type="molecule type" value="Genomic_DNA"/>
</dbReference>
<dbReference type="InParanoid" id="A0A2V0NVW4"/>
<evidence type="ECO:0000256" key="1">
    <source>
        <dbReference type="ARBA" id="ARBA00022801"/>
    </source>
</evidence>
<dbReference type="OrthoDB" id="447842at2759"/>
<dbReference type="Proteomes" id="UP000247498">
    <property type="component" value="Unassembled WGS sequence"/>
</dbReference>
<comment type="caution">
    <text evidence="3">The sequence shown here is derived from an EMBL/GenBank/DDBJ whole genome shotgun (WGS) entry which is preliminary data.</text>
</comment>
<feature type="domain" description="Nudix hydrolase" evidence="2">
    <location>
        <begin position="26"/>
        <end position="151"/>
    </location>
</feature>
<organism evidence="3 4">
    <name type="scientific">Raphidocelis subcapitata</name>
    <dbReference type="NCBI Taxonomy" id="307507"/>
    <lineage>
        <taxon>Eukaryota</taxon>
        <taxon>Viridiplantae</taxon>
        <taxon>Chlorophyta</taxon>
        <taxon>core chlorophytes</taxon>
        <taxon>Chlorophyceae</taxon>
        <taxon>CS clade</taxon>
        <taxon>Sphaeropleales</taxon>
        <taxon>Selenastraceae</taxon>
        <taxon>Raphidocelis</taxon>
    </lineage>
</organism>
<dbReference type="CDD" id="cd04511">
    <property type="entry name" value="NUDIX_Hydrolase"/>
    <property type="match status" value="1"/>
</dbReference>
<dbReference type="Pfam" id="PF00293">
    <property type="entry name" value="NUDIX"/>
    <property type="match status" value="1"/>
</dbReference>
<dbReference type="Gene3D" id="3.90.79.10">
    <property type="entry name" value="Nucleoside Triphosphate Pyrophosphohydrolase"/>
    <property type="match status" value="1"/>
</dbReference>
<sequence>MEVIRPEGDNEWRHVCTQCRRVEYFNPRLVVGCIVEHQGKLLLCKRAIEPCRGKWTVPAGFLELSESTAEGAARETMEEAGAKVDILSPFMHLDIPAIGQAYLLFRARLAPPFTHSDATAESLDVRLFEPGAIPWRELAFSSVSVALRAYCDDAAAGREGSYHHGVIRKQPGSAPNDPSSFELVDSFCVRSRESGD</sequence>
<dbReference type="Pfam" id="PF14803">
    <property type="entry name" value="Zn_ribbon_Nudix"/>
    <property type="match status" value="1"/>
</dbReference>
<dbReference type="Gene3D" id="2.20.70.10">
    <property type="match status" value="1"/>
</dbReference>
<dbReference type="SUPFAM" id="SSF55811">
    <property type="entry name" value="Nudix"/>
    <property type="match status" value="1"/>
</dbReference>
<evidence type="ECO:0000259" key="2">
    <source>
        <dbReference type="PROSITE" id="PS51462"/>
    </source>
</evidence>
<dbReference type="InterPro" id="IPR029401">
    <property type="entry name" value="Nudix_N"/>
</dbReference>
<dbReference type="AlphaFoldDB" id="A0A2V0NVW4"/>
<proteinExistence type="predicted"/>